<dbReference type="InterPro" id="IPR008763">
    <property type="entry name" value="Peptidase_S55"/>
</dbReference>
<evidence type="ECO:0000313" key="3">
    <source>
        <dbReference type="EMBL" id="OPX47864.1"/>
    </source>
</evidence>
<dbReference type="InterPro" id="IPR036034">
    <property type="entry name" value="PDZ_sf"/>
</dbReference>
<accession>A0A1V4SV99</accession>
<gene>
    <name evidence="3" type="primary">spoIVB</name>
    <name evidence="3" type="ORF">CLTHE_14350</name>
</gene>
<dbReference type="InterPro" id="IPR014219">
    <property type="entry name" value="SpoIVB"/>
</dbReference>
<dbReference type="EMBL" id="LTAY01000037">
    <property type="protein sequence ID" value="OPX47864.1"/>
    <property type="molecule type" value="Genomic_DNA"/>
</dbReference>
<dbReference type="SMART" id="SM00228">
    <property type="entry name" value="PDZ"/>
    <property type="match status" value="1"/>
</dbReference>
<dbReference type="InterPro" id="IPR009003">
    <property type="entry name" value="Peptidase_S1_PA"/>
</dbReference>
<dbReference type="NCBIfam" id="TIGR02860">
    <property type="entry name" value="spore_IV_B"/>
    <property type="match status" value="1"/>
</dbReference>
<dbReference type="PROSITE" id="PS51494">
    <property type="entry name" value="SPOIVB"/>
    <property type="match status" value="1"/>
</dbReference>
<feature type="domain" description="Peptidase S55" evidence="2">
    <location>
        <begin position="165"/>
        <end position="395"/>
    </location>
</feature>
<dbReference type="EC" id="3.4.21.116" evidence="3"/>
<dbReference type="InterPro" id="IPR001478">
    <property type="entry name" value="PDZ"/>
</dbReference>
<dbReference type="Gene3D" id="2.30.42.10">
    <property type="match status" value="1"/>
</dbReference>
<dbReference type="PROSITE" id="PS50106">
    <property type="entry name" value="PDZ"/>
    <property type="match status" value="1"/>
</dbReference>
<sequence>MKKRIVRSIGLVFAILFVMVLASVFTLKDIPNEIYTSKENVQSISVFKQNNPLNTVKYDGKNINIEFMGLFSLKKVEVHKIKDLEVYPGGDSIGVRLSSSGVLVVGFSDVIINGEKSGSPAKNGGIIVGDFIMKVNGNTVLTSKEVGREIEKSNSDKVKLTIDRKGEVLEKEIKGIKEGDKYKIGLWVRDSAAGVGTMTFYDKKTNKFGALGHPITDGDTNEIFRSRKGDLYEASIISLRKGEKGNPGELKGIFMDEDKPVGEIEKNTECGIFGNGKMKDKENISKPMKVGFREEVKVGKAKIITTISGNEPKEYEIEIMKKLDQDTPGPKSMIIKVTDEELLKQTGGIIQGMSGSPIIQDGKLIGAVTHVLINKPDTGYGIYIDWMLKDAGIIG</sequence>
<feature type="domain" description="PDZ" evidence="1">
    <location>
        <begin position="75"/>
        <end position="166"/>
    </location>
</feature>
<evidence type="ECO:0000259" key="2">
    <source>
        <dbReference type="PROSITE" id="PS51494"/>
    </source>
</evidence>
<dbReference type="Pfam" id="PF05580">
    <property type="entry name" value="Peptidase_S55"/>
    <property type="match status" value="1"/>
</dbReference>
<evidence type="ECO:0000259" key="1">
    <source>
        <dbReference type="PROSITE" id="PS50106"/>
    </source>
</evidence>
<protein>
    <submittedName>
        <fullName evidence="3">SpoIVB peptidase</fullName>
        <ecNumber evidence="3">3.4.21.116</ecNumber>
    </submittedName>
</protein>
<proteinExistence type="predicted"/>
<dbReference type="GO" id="GO:0016787">
    <property type="term" value="F:hydrolase activity"/>
    <property type="evidence" value="ECO:0007669"/>
    <property type="project" value="UniProtKB-KW"/>
</dbReference>
<keyword evidence="3" id="KW-0378">Hydrolase</keyword>
<dbReference type="Pfam" id="PF17820">
    <property type="entry name" value="PDZ_6"/>
    <property type="match status" value="1"/>
</dbReference>
<evidence type="ECO:0000313" key="4">
    <source>
        <dbReference type="Proteomes" id="UP000191448"/>
    </source>
</evidence>
<name>A0A1V4SV99_9CLOT</name>
<dbReference type="SUPFAM" id="SSF50494">
    <property type="entry name" value="Trypsin-like serine proteases"/>
    <property type="match status" value="1"/>
</dbReference>
<dbReference type="SUPFAM" id="SSF50156">
    <property type="entry name" value="PDZ domain-like"/>
    <property type="match status" value="1"/>
</dbReference>
<comment type="caution">
    <text evidence="3">The sequence shown here is derived from an EMBL/GenBank/DDBJ whole genome shotgun (WGS) entry which is preliminary data.</text>
</comment>
<dbReference type="RefSeq" id="WP_002597731.1">
    <property type="nucleotide sequence ID" value="NZ_LTAY01000037.1"/>
</dbReference>
<dbReference type="AlphaFoldDB" id="A0A1V4SV99"/>
<dbReference type="OrthoDB" id="9765242at2"/>
<dbReference type="InterPro" id="IPR041489">
    <property type="entry name" value="PDZ_6"/>
</dbReference>
<reference evidence="3 4" key="1">
    <citation type="submission" date="2016-02" db="EMBL/GenBank/DDBJ databases">
        <title>Genome sequence of Clostridium thermobutyricum DSM 4928.</title>
        <authorList>
            <person name="Poehlein A."/>
            <person name="Daniel R."/>
        </authorList>
    </citation>
    <scope>NUCLEOTIDE SEQUENCE [LARGE SCALE GENOMIC DNA]</scope>
    <source>
        <strain evidence="3 4">DSM 4928</strain>
    </source>
</reference>
<organism evidence="3 4">
    <name type="scientific">Clostridium thermobutyricum DSM 4928</name>
    <dbReference type="NCBI Taxonomy" id="1121339"/>
    <lineage>
        <taxon>Bacteria</taxon>
        <taxon>Bacillati</taxon>
        <taxon>Bacillota</taxon>
        <taxon>Clostridia</taxon>
        <taxon>Eubacteriales</taxon>
        <taxon>Clostridiaceae</taxon>
        <taxon>Clostridium</taxon>
    </lineage>
</organism>
<dbReference type="Proteomes" id="UP000191448">
    <property type="component" value="Unassembled WGS sequence"/>
</dbReference>